<feature type="signal peptide" evidence="14">
    <location>
        <begin position="1"/>
        <end position="27"/>
    </location>
</feature>
<proteinExistence type="inferred from homology"/>
<dbReference type="PROSITE" id="PS00250">
    <property type="entry name" value="TGF_BETA_1"/>
    <property type="match status" value="1"/>
</dbReference>
<evidence type="ECO:0000256" key="13">
    <source>
        <dbReference type="RuleBase" id="RU000354"/>
    </source>
</evidence>
<evidence type="ECO:0000256" key="4">
    <source>
        <dbReference type="ARBA" id="ARBA00022514"/>
    </source>
</evidence>
<keyword evidence="9 13" id="KW-0339">Growth factor</keyword>
<keyword evidence="11" id="KW-0325">Glycoprotein</keyword>
<evidence type="ECO:0000259" key="15">
    <source>
        <dbReference type="PROSITE" id="PS51362"/>
    </source>
</evidence>
<keyword evidence="7" id="KW-0165">Cleavage on pair of basic residues</keyword>
<keyword evidence="8 14" id="KW-0732">Signal</keyword>
<keyword evidence="6" id="KW-0597">Phosphoprotein</keyword>
<dbReference type="CDD" id="cd19403">
    <property type="entry name" value="TGF_beta_GDF9"/>
    <property type="match status" value="1"/>
</dbReference>
<evidence type="ECO:0000256" key="14">
    <source>
        <dbReference type="SAM" id="SignalP"/>
    </source>
</evidence>
<evidence type="ECO:0000256" key="1">
    <source>
        <dbReference type="ARBA" id="ARBA00004613"/>
    </source>
</evidence>
<comment type="similarity">
    <text evidence="2 13">Belongs to the TGF-beta family.</text>
</comment>
<evidence type="ECO:0000256" key="10">
    <source>
        <dbReference type="ARBA" id="ARBA00023157"/>
    </source>
</evidence>
<keyword evidence="10" id="KW-1015">Disulfide bond</keyword>
<comment type="subunit">
    <text evidence="12">Homodimer or heterodimer. But, in contrast to other members of this family, cannot be disulfide-linked.</text>
</comment>
<dbReference type="InterPro" id="IPR029034">
    <property type="entry name" value="Cystine-knot_cytokine"/>
</dbReference>
<evidence type="ECO:0000256" key="7">
    <source>
        <dbReference type="ARBA" id="ARBA00022685"/>
    </source>
</evidence>
<evidence type="ECO:0000313" key="16">
    <source>
        <dbReference type="EMBL" id="KAL2077537.1"/>
    </source>
</evidence>
<name>A0ABD1IRD8_9TELE</name>
<dbReference type="PROSITE" id="PS51362">
    <property type="entry name" value="TGF_BETA_2"/>
    <property type="match status" value="1"/>
</dbReference>
<evidence type="ECO:0000256" key="6">
    <source>
        <dbReference type="ARBA" id="ARBA00022553"/>
    </source>
</evidence>
<dbReference type="AlphaFoldDB" id="A0ABD1IRD8"/>
<comment type="caution">
    <text evidence="16">The sequence shown here is derived from an EMBL/GenBank/DDBJ whole genome shotgun (WGS) entry which is preliminary data.</text>
</comment>
<keyword evidence="5" id="KW-0964">Secreted</keyword>
<evidence type="ECO:0000256" key="11">
    <source>
        <dbReference type="ARBA" id="ARBA00023180"/>
    </source>
</evidence>
<dbReference type="EMBL" id="JBHFQA010000024">
    <property type="protein sequence ID" value="KAL2077537.1"/>
    <property type="molecule type" value="Genomic_DNA"/>
</dbReference>
<dbReference type="InterPro" id="IPR015615">
    <property type="entry name" value="TGF-beta-rel"/>
</dbReference>
<reference evidence="16 17" key="1">
    <citation type="submission" date="2024-09" db="EMBL/GenBank/DDBJ databases">
        <title>A chromosome-level genome assembly of Gray's grenadier anchovy, Coilia grayii.</title>
        <authorList>
            <person name="Fu Z."/>
        </authorList>
    </citation>
    <scope>NUCLEOTIDE SEQUENCE [LARGE SCALE GENOMIC DNA]</scope>
    <source>
        <strain evidence="16">G4</strain>
        <tissue evidence="16">Muscle</tissue>
    </source>
</reference>
<evidence type="ECO:0000256" key="9">
    <source>
        <dbReference type="ARBA" id="ARBA00023030"/>
    </source>
</evidence>
<gene>
    <name evidence="16" type="ORF">ACEWY4_027041</name>
</gene>
<keyword evidence="17" id="KW-1185">Reference proteome</keyword>
<evidence type="ECO:0000256" key="3">
    <source>
        <dbReference type="ARBA" id="ARBA00017637"/>
    </source>
</evidence>
<dbReference type="InterPro" id="IPR017948">
    <property type="entry name" value="TGFb_CS"/>
</dbReference>
<dbReference type="Pfam" id="PF00019">
    <property type="entry name" value="TGF_beta"/>
    <property type="match status" value="1"/>
</dbReference>
<organism evidence="16 17">
    <name type="scientific">Coilia grayii</name>
    <name type="common">Gray's grenadier anchovy</name>
    <dbReference type="NCBI Taxonomy" id="363190"/>
    <lineage>
        <taxon>Eukaryota</taxon>
        <taxon>Metazoa</taxon>
        <taxon>Chordata</taxon>
        <taxon>Craniata</taxon>
        <taxon>Vertebrata</taxon>
        <taxon>Euteleostomi</taxon>
        <taxon>Actinopterygii</taxon>
        <taxon>Neopterygii</taxon>
        <taxon>Teleostei</taxon>
        <taxon>Clupei</taxon>
        <taxon>Clupeiformes</taxon>
        <taxon>Clupeoidei</taxon>
        <taxon>Engraulidae</taxon>
        <taxon>Coilinae</taxon>
        <taxon>Coilia</taxon>
    </lineage>
</organism>
<dbReference type="InterPro" id="IPR015617">
    <property type="entry name" value="Growth_differentiation_fac-9_C"/>
</dbReference>
<dbReference type="GO" id="GO:0005615">
    <property type="term" value="C:extracellular space"/>
    <property type="evidence" value="ECO:0007669"/>
    <property type="project" value="UniProtKB-KW"/>
</dbReference>
<dbReference type="PANTHER" id="PTHR11848">
    <property type="entry name" value="TGF-BETA FAMILY"/>
    <property type="match status" value="1"/>
</dbReference>
<accession>A0ABD1IRD8</accession>
<feature type="domain" description="TGF-beta family profile" evidence="15">
    <location>
        <begin position="290"/>
        <end position="424"/>
    </location>
</feature>
<evidence type="ECO:0000256" key="5">
    <source>
        <dbReference type="ARBA" id="ARBA00022525"/>
    </source>
</evidence>
<dbReference type="PANTHER" id="PTHR11848:SF19">
    <property type="entry name" value="GROWTH_DIFFERENTIATION FACTOR 9"/>
    <property type="match status" value="1"/>
</dbReference>
<evidence type="ECO:0000256" key="8">
    <source>
        <dbReference type="ARBA" id="ARBA00022729"/>
    </source>
</evidence>
<feature type="chain" id="PRO_5044868260" description="Growth/differentiation factor 9" evidence="14">
    <location>
        <begin position="28"/>
        <end position="424"/>
    </location>
</feature>
<evidence type="ECO:0000256" key="2">
    <source>
        <dbReference type="ARBA" id="ARBA00006656"/>
    </source>
</evidence>
<comment type="subcellular location">
    <subcellularLocation>
        <location evidence="1">Secreted</location>
    </subcellularLocation>
</comment>
<sequence length="424" mass="48831">MAGLTQEICARCLNGVILLLILNGVLPITLETISNEPPEPSDPSVHGSILSPLLKALSENEPLPDVSPRARPESRYVRYMKRLYKMSSKPERSHEASHLYNTVRLITPRGECLEQNEEIFMQDLSYSLNRVRSQEQLLKSVLLYSFDQDQPASFTAFCYLEIEEHDPYIHQCCPSRHFSVVFPIHMERRSRLKWVEVNVTSFLHPLFSSHKRDIHLLINLTCMEHGVIQHDGKGPVELTLRSPSLLLYLNDTSELAYQRWPPSPSLSARLHGRLVNHHRMGFTPVRRVWRRRRTASRGKAYKPTPEPGPSILLPSQDFLTDDCELYDFRVSFTQLRLDHWIIAPHKYNPRYCKGICPRALGYMYGSPVHTMVQNIIYEKLDSSVPRPSCVPSDYNPLSVLTIENDGSIAYKEYEEMIATKCTCR</sequence>
<dbReference type="GO" id="GO:0005125">
    <property type="term" value="F:cytokine activity"/>
    <property type="evidence" value="ECO:0007669"/>
    <property type="project" value="UniProtKB-KW"/>
</dbReference>
<evidence type="ECO:0000313" key="17">
    <source>
        <dbReference type="Proteomes" id="UP001591681"/>
    </source>
</evidence>
<dbReference type="Gene3D" id="2.10.90.10">
    <property type="entry name" value="Cystine-knot cytokines"/>
    <property type="match status" value="1"/>
</dbReference>
<dbReference type="SMART" id="SM00204">
    <property type="entry name" value="TGFB"/>
    <property type="match status" value="1"/>
</dbReference>
<dbReference type="Proteomes" id="UP001591681">
    <property type="component" value="Unassembled WGS sequence"/>
</dbReference>
<protein>
    <recommendedName>
        <fullName evidence="3">Growth/differentiation factor 9</fullName>
    </recommendedName>
</protein>
<dbReference type="GO" id="GO:0008083">
    <property type="term" value="F:growth factor activity"/>
    <property type="evidence" value="ECO:0007669"/>
    <property type="project" value="UniProtKB-KW"/>
</dbReference>
<dbReference type="InterPro" id="IPR001839">
    <property type="entry name" value="TGF-b_C"/>
</dbReference>
<evidence type="ECO:0000256" key="12">
    <source>
        <dbReference type="ARBA" id="ARBA00046703"/>
    </source>
</evidence>
<dbReference type="FunFam" id="2.10.90.10:FF:000012">
    <property type="entry name" value="Growth/differentiation factor 9 (Predicted)"/>
    <property type="match status" value="1"/>
</dbReference>
<dbReference type="SUPFAM" id="SSF57501">
    <property type="entry name" value="Cystine-knot cytokines"/>
    <property type="match status" value="1"/>
</dbReference>
<keyword evidence="4" id="KW-0202">Cytokine</keyword>